<reference evidence="1 2" key="1">
    <citation type="submission" date="2018-06" db="EMBL/GenBank/DDBJ databases">
        <authorList>
            <consortium name="Pathogen Informatics"/>
            <person name="Doyle S."/>
        </authorList>
    </citation>
    <scope>NUCLEOTIDE SEQUENCE [LARGE SCALE GENOMIC DNA]</scope>
    <source>
        <strain evidence="1 2">NCTC11126</strain>
    </source>
</reference>
<dbReference type="GO" id="GO:0004673">
    <property type="term" value="F:protein histidine kinase activity"/>
    <property type="evidence" value="ECO:0007669"/>
    <property type="project" value="UniProtKB-EC"/>
</dbReference>
<sequence length="73" mass="8790">MISRYFTHSLNVVKYYNSPRQYNFFLTRKESVILNEVLNRFVDALTNEVRYEVSQNWLDTGNLAFLNKTIRTH</sequence>
<keyword evidence="1" id="KW-0418">Kinase</keyword>
<dbReference type="EMBL" id="UARS01000008">
    <property type="protein sequence ID" value="SPW53772.1"/>
    <property type="molecule type" value="Genomic_DNA"/>
</dbReference>
<proteinExistence type="predicted"/>
<protein>
    <submittedName>
        <fullName evidence="1">Sensory histidine kinase</fullName>
        <ecNumber evidence="1">2.7.13.3</ecNumber>
    </submittedName>
</protein>
<evidence type="ECO:0000313" key="2">
    <source>
        <dbReference type="Proteomes" id="UP000250561"/>
    </source>
</evidence>
<evidence type="ECO:0000313" key="1">
    <source>
        <dbReference type="EMBL" id="SPW53772.1"/>
    </source>
</evidence>
<organism evidence="1 2">
    <name type="scientific">Escherichia coli</name>
    <dbReference type="NCBI Taxonomy" id="562"/>
    <lineage>
        <taxon>Bacteria</taxon>
        <taxon>Pseudomonadati</taxon>
        <taxon>Pseudomonadota</taxon>
        <taxon>Gammaproteobacteria</taxon>
        <taxon>Enterobacterales</taxon>
        <taxon>Enterobacteriaceae</taxon>
        <taxon>Escherichia</taxon>
    </lineage>
</organism>
<gene>
    <name evidence="1" type="primary">evgS_2</name>
    <name evidence="1" type="ORF">NCTC11126_04323</name>
</gene>
<keyword evidence="1" id="KW-0808">Transferase</keyword>
<accession>A0A2X1KMB1</accession>
<dbReference type="AlphaFoldDB" id="A0A2X1KMB1"/>
<dbReference type="EC" id="2.7.13.3" evidence="1"/>
<dbReference type="Proteomes" id="UP000250561">
    <property type="component" value="Unassembled WGS sequence"/>
</dbReference>
<name>A0A2X1KMB1_ECOLX</name>